<evidence type="ECO:0000256" key="1">
    <source>
        <dbReference type="SAM" id="MobiDB-lite"/>
    </source>
</evidence>
<organism evidence="2 3">
    <name type="scientific">Ceratotherium simum simum</name>
    <name type="common">Southern white rhinoceros</name>
    <dbReference type="NCBI Taxonomy" id="73337"/>
    <lineage>
        <taxon>Eukaryota</taxon>
        <taxon>Metazoa</taxon>
        <taxon>Chordata</taxon>
        <taxon>Craniata</taxon>
        <taxon>Vertebrata</taxon>
        <taxon>Euteleostomi</taxon>
        <taxon>Mammalia</taxon>
        <taxon>Eutheria</taxon>
        <taxon>Laurasiatheria</taxon>
        <taxon>Perissodactyla</taxon>
        <taxon>Rhinocerotidae</taxon>
        <taxon>Ceratotherium</taxon>
    </lineage>
</organism>
<accession>A0ABM1D9Z0</accession>
<sequence>MTEQEIGPNCVPGITDPGNVRVIQPRNSVASGSLGRQPLGMTTYSTSSRVTKGDTGRVNLQNPLIQNPLLIPHTTDLQTMLEDPQNPPKLIPGPMHTSNQSQWNMSFGSSPTFDPKKFIHEEVRTLARTGSMVVEDFQERTEAGKVSWGLSWLTAVAALSWVDKGKEEMEEIHT</sequence>
<feature type="region of interest" description="Disordered" evidence="1">
    <location>
        <begin position="30"/>
        <end position="50"/>
    </location>
</feature>
<dbReference type="Proteomes" id="UP000694910">
    <property type="component" value="Unplaced"/>
</dbReference>
<keyword evidence="2" id="KW-1185">Reference proteome</keyword>
<gene>
    <name evidence="3" type="primary">LOC106803030</name>
</gene>
<dbReference type="RefSeq" id="XP_014648621.1">
    <property type="nucleotide sequence ID" value="XM_014793135.1"/>
</dbReference>
<reference evidence="3" key="1">
    <citation type="submission" date="2025-08" db="UniProtKB">
        <authorList>
            <consortium name="RefSeq"/>
        </authorList>
    </citation>
    <scope>IDENTIFICATION</scope>
</reference>
<feature type="compositionally biased region" description="Polar residues" evidence="1">
    <location>
        <begin position="40"/>
        <end position="50"/>
    </location>
</feature>
<dbReference type="GeneID" id="106803030"/>
<evidence type="ECO:0000313" key="2">
    <source>
        <dbReference type="Proteomes" id="UP000694910"/>
    </source>
</evidence>
<name>A0ABM1D9Z0_CERSS</name>
<proteinExistence type="predicted"/>
<evidence type="ECO:0000313" key="3">
    <source>
        <dbReference type="RefSeq" id="XP_014648621.1"/>
    </source>
</evidence>
<protein>
    <submittedName>
        <fullName evidence="3">LOW QUALITY PROTEIN: membrane-spanning 4-domains subfamily A member 18-like</fullName>
    </submittedName>
</protein>